<dbReference type="PROSITE" id="PS00455">
    <property type="entry name" value="AMP_BINDING"/>
    <property type="match status" value="1"/>
</dbReference>
<dbReference type="Pfam" id="PF00501">
    <property type="entry name" value="AMP-binding"/>
    <property type="match status" value="2"/>
</dbReference>
<dbReference type="InterPro" id="IPR000873">
    <property type="entry name" value="AMP-dep_synth/lig_dom"/>
</dbReference>
<accession>A0A438N9G9</accession>
<dbReference type="VEuPathDB" id="FungiDB:PV10_07549"/>
<dbReference type="PANTHER" id="PTHR42921">
    <property type="entry name" value="ACETOACETYL-COA SYNTHETASE"/>
    <property type="match status" value="1"/>
</dbReference>
<dbReference type="InterPro" id="IPR020845">
    <property type="entry name" value="AMP-binding_CS"/>
</dbReference>
<dbReference type="GO" id="GO:0030729">
    <property type="term" value="F:acetoacetate-CoA ligase activity"/>
    <property type="evidence" value="ECO:0007669"/>
    <property type="project" value="TreeGrafter"/>
</dbReference>
<dbReference type="InterPro" id="IPR042099">
    <property type="entry name" value="ANL_N_sf"/>
</dbReference>
<dbReference type="Proteomes" id="UP000288859">
    <property type="component" value="Unassembled WGS sequence"/>
</dbReference>
<evidence type="ECO:0000313" key="2">
    <source>
        <dbReference type="EMBL" id="RVX72407.1"/>
    </source>
</evidence>
<feature type="domain" description="AMP-dependent synthetase/ligase" evidence="1">
    <location>
        <begin position="91"/>
        <end position="271"/>
    </location>
</feature>
<dbReference type="Gene3D" id="3.40.50.12780">
    <property type="entry name" value="N-terminal domain of ligase-like"/>
    <property type="match status" value="2"/>
</dbReference>
<dbReference type="OrthoDB" id="10253869at2759"/>
<reference evidence="2 3" key="1">
    <citation type="submission" date="2017-03" db="EMBL/GenBank/DDBJ databases">
        <title>Genomes of endolithic fungi from Antarctica.</title>
        <authorList>
            <person name="Coleine C."/>
            <person name="Masonjones S."/>
            <person name="Stajich J.E."/>
        </authorList>
    </citation>
    <scope>NUCLEOTIDE SEQUENCE [LARGE SCALE GENOMIC DNA]</scope>
    <source>
        <strain evidence="2 3">CCFEE 6314</strain>
    </source>
</reference>
<feature type="domain" description="AMP-dependent synthetase/ligase" evidence="1">
    <location>
        <begin position="291"/>
        <end position="437"/>
    </location>
</feature>
<evidence type="ECO:0000259" key="1">
    <source>
        <dbReference type="Pfam" id="PF00501"/>
    </source>
</evidence>
<evidence type="ECO:0000313" key="3">
    <source>
        <dbReference type="Proteomes" id="UP000288859"/>
    </source>
</evidence>
<dbReference type="SUPFAM" id="SSF56801">
    <property type="entry name" value="Acetyl-CoA synthetase-like"/>
    <property type="match status" value="1"/>
</dbReference>
<dbReference type="InterPro" id="IPR045851">
    <property type="entry name" value="AMP-bd_C_sf"/>
</dbReference>
<proteinExistence type="predicted"/>
<dbReference type="EMBL" id="NAJM01000012">
    <property type="protein sequence ID" value="RVX72407.1"/>
    <property type="molecule type" value="Genomic_DNA"/>
</dbReference>
<dbReference type="Gene3D" id="3.30.300.30">
    <property type="match status" value="1"/>
</dbReference>
<gene>
    <name evidence="2" type="ORF">B0A52_03595</name>
</gene>
<dbReference type="AlphaFoldDB" id="A0A438N9G9"/>
<name>A0A438N9G9_EXOME</name>
<organism evidence="2 3">
    <name type="scientific">Exophiala mesophila</name>
    <name type="common">Black yeast-like fungus</name>
    <dbReference type="NCBI Taxonomy" id="212818"/>
    <lineage>
        <taxon>Eukaryota</taxon>
        <taxon>Fungi</taxon>
        <taxon>Dikarya</taxon>
        <taxon>Ascomycota</taxon>
        <taxon>Pezizomycotina</taxon>
        <taxon>Eurotiomycetes</taxon>
        <taxon>Chaetothyriomycetidae</taxon>
        <taxon>Chaetothyriales</taxon>
        <taxon>Herpotrichiellaceae</taxon>
        <taxon>Exophiala</taxon>
    </lineage>
</organism>
<sequence>MALKPIYDPPIGLRTSLDSFREKLNVKYNLNLTEQGMPHPICYLLDLNRCAAQAVNEDESIDRFPLFFGETKLNFAENMIFRQIDGIATIDLNEGNLGSPEEYTWSDLRELVGKYSNALRSSGLQRGGVVALIGSNCTRSLALLLATASVGAVFASFATDMGDKALDDRLGVLKPQFLFAESSYVYNGKKHNIINKIDVSVSKLQRDVPCEAIIIGPSNGMTSQRTSFKQFLRRATDIELVFEQVPFNTPLVVMFSSGTTGSPKGIVHSHGVGPSPERIKGIGWTLWNISIGALFAGSSLVLYDGSPFYPTPERFLEFLFRINITSFGAGPRYFSELQKLNVSPKKYTRHLHSLLSTGAVLTPPLATWLAEAFGPVCQLSMSGGTELCGAFLHGSRSVPCYAGELAVKALGMDVVVFSPEGRPVADGESGELVCRKPFPNMPVKFWDDPGRSRYYNSYFASFPNVWTHGDFIQVNPATKGIYVLGRSDGVLNPSGVRFGTSEIYNIISTPIFEQIISDAVVVGQQRLVSGYSDPAERVVLFIKCTPGATSGTINPNPKIISMINQAIERNLSRRHVPSFIFETGTVPYNVNGKKLEIQVKAILNGGKEAMAKLKVTKQELKQLEWYEKFFAIENFVNNGPLRTSKL</sequence>
<protein>
    <recommendedName>
        <fullName evidence="1">AMP-dependent synthetase/ligase domain-containing protein</fullName>
    </recommendedName>
</protein>
<dbReference type="PANTHER" id="PTHR42921:SF4">
    <property type="entry name" value="ACETOACETYL-COA SYNTHASE (AFU_ORTHOLOGUE AFUA_8G04770)"/>
    <property type="match status" value="1"/>
</dbReference>
<comment type="caution">
    <text evidence="2">The sequence shown here is derived from an EMBL/GenBank/DDBJ whole genome shotgun (WGS) entry which is preliminary data.</text>
</comment>